<accession>A0A1D9NZ34</accession>
<feature type="transmembrane region" description="Helical" evidence="1">
    <location>
        <begin position="342"/>
        <end position="361"/>
    </location>
</feature>
<dbReference type="RefSeq" id="WP_071175302.1">
    <property type="nucleotide sequence ID" value="NZ_CP017831.1"/>
</dbReference>
<dbReference type="KEGG" id="bhu:bhn_I0499"/>
<keyword evidence="1" id="KW-0812">Transmembrane</keyword>
<evidence type="ECO:0000313" key="2">
    <source>
        <dbReference type="EMBL" id="AOZ95533.1"/>
    </source>
</evidence>
<feature type="transmembrane region" description="Helical" evidence="1">
    <location>
        <begin position="83"/>
        <end position="102"/>
    </location>
</feature>
<keyword evidence="1" id="KW-1133">Transmembrane helix</keyword>
<feature type="transmembrane region" description="Helical" evidence="1">
    <location>
        <begin position="108"/>
        <end position="127"/>
    </location>
</feature>
<protein>
    <recommendedName>
        <fullName evidence="4">Glucosyl transferase GtrII</fullName>
    </recommendedName>
</protein>
<evidence type="ECO:0000313" key="3">
    <source>
        <dbReference type="Proteomes" id="UP000179284"/>
    </source>
</evidence>
<keyword evidence="1" id="KW-0472">Membrane</keyword>
<feature type="transmembrane region" description="Helical" evidence="1">
    <location>
        <begin position="163"/>
        <end position="189"/>
    </location>
</feature>
<feature type="transmembrane region" description="Helical" evidence="1">
    <location>
        <begin position="139"/>
        <end position="157"/>
    </location>
</feature>
<reference evidence="3" key="1">
    <citation type="submission" date="2016-10" db="EMBL/GenBank/DDBJ databases">
        <title>The complete genome sequence of the rumen bacterium Butyrivibrio hungatei MB2003.</title>
        <authorList>
            <person name="Palevich N."/>
            <person name="Kelly W.J."/>
            <person name="Leahy S.C."/>
            <person name="Altermann E."/>
            <person name="Rakonjac J."/>
            <person name="Attwood G.T."/>
        </authorList>
    </citation>
    <scope>NUCLEOTIDE SEQUENCE [LARGE SCALE GENOMIC DNA]</scope>
    <source>
        <strain evidence="3">MB2003</strain>
    </source>
</reference>
<feature type="transmembrane region" description="Helical" evidence="1">
    <location>
        <begin position="223"/>
        <end position="239"/>
    </location>
</feature>
<proteinExistence type="predicted"/>
<feature type="transmembrane region" description="Helical" evidence="1">
    <location>
        <begin position="53"/>
        <end position="71"/>
    </location>
</feature>
<evidence type="ECO:0000256" key="1">
    <source>
        <dbReference type="SAM" id="Phobius"/>
    </source>
</evidence>
<dbReference type="Proteomes" id="UP000179284">
    <property type="component" value="Chromosome I"/>
</dbReference>
<feature type="transmembrane region" description="Helical" evidence="1">
    <location>
        <begin position="311"/>
        <end position="330"/>
    </location>
</feature>
<dbReference type="EMBL" id="CP017831">
    <property type="protein sequence ID" value="AOZ95533.1"/>
    <property type="molecule type" value="Genomic_DNA"/>
</dbReference>
<evidence type="ECO:0008006" key="4">
    <source>
        <dbReference type="Google" id="ProtNLM"/>
    </source>
</evidence>
<organism evidence="2 3">
    <name type="scientific">Butyrivibrio hungatei</name>
    <dbReference type="NCBI Taxonomy" id="185008"/>
    <lineage>
        <taxon>Bacteria</taxon>
        <taxon>Bacillati</taxon>
        <taxon>Bacillota</taxon>
        <taxon>Clostridia</taxon>
        <taxon>Lachnospirales</taxon>
        <taxon>Lachnospiraceae</taxon>
        <taxon>Butyrivibrio</taxon>
    </lineage>
</organism>
<dbReference type="AlphaFoldDB" id="A0A1D9NZ34"/>
<feature type="transmembrane region" description="Helical" evidence="1">
    <location>
        <begin position="373"/>
        <end position="392"/>
    </location>
</feature>
<feature type="transmembrane region" description="Helical" evidence="1">
    <location>
        <begin position="20"/>
        <end position="41"/>
    </location>
</feature>
<sequence length="534" mass="61141">MFSYKTPKWNIKFDAKKLSIFFTCIYVLSLIPMLVLGFYDFPSADDFSMVMQPHHYFVETGNLLGTLGVWLQKSYYVYSNYEGYFFSIMLTCICPGIFGEGFYVLTPFIILGMLTFGVCYFFDALFVRVWKLDKDLTNIVRMIVLTVMVQCIHGEGIRVEAFYWYAGAINYTFTFGMAFFWLGLLLRSIYDEDEKSRKRKLIWASIWGFFMGGANYLTALELAICSVIALFLLIMIRFMKKSSFKLEGVSDAQQKSFGFIWIPTLLNLIGFGFACFAPGIATRAQETNQTGPVKAVFLSMYSTFDVMMNQMLRWEILVAFVLLIPICWKLAEGLKQKLEHPIMFGLFAFLMVSSNVTPPIYAVSNFDAGRLRALAFFEFVFMMSLVMFYFTAWMRQHILGANGSSVAGADNHGDKGGSKLFSHASSMMIAICVVFIALGSELCVIPERDYYCATSALNDIMSGDASKYRAENMERLSILKDDSVKEAVLLPHTVRPEMLFYQDITYDAGEWINYTTADYYYKDKLYIFNENEEE</sequence>
<keyword evidence="3" id="KW-1185">Reference proteome</keyword>
<gene>
    <name evidence="2" type="ORF">bhn_I0499</name>
</gene>
<feature type="transmembrane region" description="Helical" evidence="1">
    <location>
        <begin position="420"/>
        <end position="438"/>
    </location>
</feature>
<feature type="transmembrane region" description="Helical" evidence="1">
    <location>
        <begin position="259"/>
        <end position="281"/>
    </location>
</feature>
<name>A0A1D9NZ34_9FIRM</name>
<dbReference type="OrthoDB" id="3194717at2"/>